<dbReference type="InterPro" id="IPR043504">
    <property type="entry name" value="Peptidase_S1_PA_chymotrypsin"/>
</dbReference>
<dbReference type="Pfam" id="PF17815">
    <property type="entry name" value="PDZ_3"/>
    <property type="match status" value="1"/>
</dbReference>
<keyword evidence="3" id="KW-0720">Serine protease</keyword>
<feature type="chain" id="PRO_5046126283" evidence="4">
    <location>
        <begin position="24"/>
        <end position="499"/>
    </location>
</feature>
<dbReference type="InterPro" id="IPR041517">
    <property type="entry name" value="DEGP_PDZ"/>
</dbReference>
<dbReference type="RefSeq" id="WP_377091288.1">
    <property type="nucleotide sequence ID" value="NZ_JBHSJL010000014.1"/>
</dbReference>
<dbReference type="Gene3D" id="2.30.42.10">
    <property type="match status" value="1"/>
</dbReference>
<protein>
    <submittedName>
        <fullName evidence="7">Trypsin-like peptidase domain-containing protein</fullName>
    </submittedName>
</protein>
<keyword evidence="8" id="KW-1185">Reference proteome</keyword>
<dbReference type="InterPro" id="IPR036034">
    <property type="entry name" value="PDZ_sf"/>
</dbReference>
<dbReference type="InterPro" id="IPR046449">
    <property type="entry name" value="DEGP_PDZ_sf"/>
</dbReference>
<evidence type="ECO:0000259" key="6">
    <source>
        <dbReference type="Pfam" id="PF17815"/>
    </source>
</evidence>
<gene>
    <name evidence="7" type="ORF">ACFSW8_00385</name>
</gene>
<dbReference type="InterPro" id="IPR009003">
    <property type="entry name" value="Peptidase_S1_PA"/>
</dbReference>
<evidence type="ECO:0000256" key="1">
    <source>
        <dbReference type="ARBA" id="ARBA00022670"/>
    </source>
</evidence>
<feature type="signal peptide" evidence="4">
    <location>
        <begin position="1"/>
        <end position="23"/>
    </location>
</feature>
<evidence type="ECO:0000313" key="8">
    <source>
        <dbReference type="Proteomes" id="UP001597389"/>
    </source>
</evidence>
<evidence type="ECO:0000256" key="4">
    <source>
        <dbReference type="SAM" id="SignalP"/>
    </source>
</evidence>
<name>A0ABW4Z652_9BACT</name>
<dbReference type="InterPro" id="IPR001940">
    <property type="entry name" value="Peptidase_S1C"/>
</dbReference>
<evidence type="ECO:0000256" key="3">
    <source>
        <dbReference type="ARBA" id="ARBA00022825"/>
    </source>
</evidence>
<organism evidence="7 8">
    <name type="scientific">Rubritalea tangerina</name>
    <dbReference type="NCBI Taxonomy" id="430798"/>
    <lineage>
        <taxon>Bacteria</taxon>
        <taxon>Pseudomonadati</taxon>
        <taxon>Verrucomicrobiota</taxon>
        <taxon>Verrucomicrobiia</taxon>
        <taxon>Verrucomicrobiales</taxon>
        <taxon>Rubritaleaceae</taxon>
        <taxon>Rubritalea</taxon>
    </lineage>
</organism>
<accession>A0ABW4Z652</accession>
<dbReference type="EMBL" id="JBHUJB010000005">
    <property type="protein sequence ID" value="MFD2157349.1"/>
    <property type="molecule type" value="Genomic_DNA"/>
</dbReference>
<dbReference type="SUPFAM" id="SSF50494">
    <property type="entry name" value="Trypsin-like serine proteases"/>
    <property type="match status" value="1"/>
</dbReference>
<evidence type="ECO:0000313" key="7">
    <source>
        <dbReference type="EMBL" id="MFD2157349.1"/>
    </source>
</evidence>
<dbReference type="SUPFAM" id="SSF50156">
    <property type="entry name" value="PDZ domain-like"/>
    <property type="match status" value="1"/>
</dbReference>
<feature type="domain" description="PDZ" evidence="5">
    <location>
        <begin position="265"/>
        <end position="346"/>
    </location>
</feature>
<feature type="domain" description="Protease Do-like PDZ" evidence="6">
    <location>
        <begin position="358"/>
        <end position="493"/>
    </location>
</feature>
<keyword evidence="4" id="KW-0732">Signal</keyword>
<dbReference type="InterPro" id="IPR001478">
    <property type="entry name" value="PDZ"/>
</dbReference>
<evidence type="ECO:0000259" key="5">
    <source>
        <dbReference type="Pfam" id="PF13180"/>
    </source>
</evidence>
<keyword evidence="2" id="KW-0378">Hydrolase</keyword>
<dbReference type="Pfam" id="PF13180">
    <property type="entry name" value="PDZ_2"/>
    <property type="match status" value="1"/>
</dbReference>
<evidence type="ECO:0000256" key="2">
    <source>
        <dbReference type="ARBA" id="ARBA00022801"/>
    </source>
</evidence>
<dbReference type="Proteomes" id="UP001597389">
    <property type="component" value="Unassembled WGS sequence"/>
</dbReference>
<reference evidence="8" key="1">
    <citation type="journal article" date="2019" name="Int. J. Syst. Evol. Microbiol.">
        <title>The Global Catalogue of Microorganisms (GCM) 10K type strain sequencing project: providing services to taxonomists for standard genome sequencing and annotation.</title>
        <authorList>
            <consortium name="The Broad Institute Genomics Platform"/>
            <consortium name="The Broad Institute Genome Sequencing Center for Infectious Disease"/>
            <person name="Wu L."/>
            <person name="Ma J."/>
        </authorList>
    </citation>
    <scope>NUCLEOTIDE SEQUENCE [LARGE SCALE GENOMIC DNA]</scope>
    <source>
        <strain evidence="8">CCUG 57942</strain>
    </source>
</reference>
<keyword evidence="1" id="KW-0645">Protease</keyword>
<sequence>MKFLFTCAAAMLGTLYAQQPATAPTTPIEDSAIETASLADIYKSVVRIEVASQVPDYKTPWNAGRFSGGNGTGFLIGENQFLTNAHVVSNARRVLITMHGSSRKHPARVLHVAHDCDLALLELDDFSPFEKLPYLKIGSIPKLESEVRVIGYPMGGERISVTRGVVSRIDFRPYAHSRADSHLVVQIDAAINPGNSGGPVLQNGKVAGVAFQGLTQADNTGYMIPTPVIKRFLKDIEDGQYDHYVDLGVYDFALFNPAMRKVYGLQPEDPGVLIASVTTGSSSSSALKAGDILTALDDYPVDSSGNVTIAGERVNMNEIVERKFAGDSVKIDFVRDGEKMTADIKLKTFPPAGMYSVQYGKRPRYLIQGGLVFQPLNLNLYSAHKFKSPRVRRLYSEYVKEGIYKERKDILILTRILDDPINSSLSSFAGNAVKSINGVAITDIEQAHSLLNPDQAPEFFEIELDGIDRPLILPSKGLSEANERISTNYGVHKPNNLKN</sequence>
<dbReference type="PANTHER" id="PTHR45980:SF9">
    <property type="entry name" value="PROTEASE DO-LIKE 10, MITOCHONDRIAL-RELATED"/>
    <property type="match status" value="1"/>
</dbReference>
<dbReference type="PANTHER" id="PTHR45980">
    <property type="match status" value="1"/>
</dbReference>
<dbReference type="Gene3D" id="3.20.190.20">
    <property type="match status" value="1"/>
</dbReference>
<proteinExistence type="predicted"/>
<dbReference type="Gene3D" id="2.40.10.10">
    <property type="entry name" value="Trypsin-like serine proteases"/>
    <property type="match status" value="2"/>
</dbReference>
<dbReference type="Pfam" id="PF13365">
    <property type="entry name" value="Trypsin_2"/>
    <property type="match status" value="1"/>
</dbReference>
<dbReference type="PRINTS" id="PR00834">
    <property type="entry name" value="PROTEASES2C"/>
</dbReference>
<comment type="caution">
    <text evidence="7">The sequence shown here is derived from an EMBL/GenBank/DDBJ whole genome shotgun (WGS) entry which is preliminary data.</text>
</comment>